<gene>
    <name evidence="2" type="ORF">A3G53_03580</name>
</gene>
<evidence type="ECO:0008006" key="4">
    <source>
        <dbReference type="Google" id="ProtNLM"/>
    </source>
</evidence>
<dbReference type="Proteomes" id="UP000178645">
    <property type="component" value="Unassembled WGS sequence"/>
</dbReference>
<proteinExistence type="predicted"/>
<comment type="caution">
    <text evidence="2">The sequence shown here is derived from an EMBL/GenBank/DDBJ whole genome shotgun (WGS) entry which is preliminary data.</text>
</comment>
<sequence>MRRKQKNSGFIALMFAIIISVVLLLIATNLGFTGFYGLSNVLDSELKERSSAAAEACVDTALLKFINNPGYSGGEDIDVDGVAGNDCTIDSVTSGEIKVQGYYDNKYFTNLKIEFDPDDMTISKWEECPSLSSC</sequence>
<organism evidence="2 3">
    <name type="scientific">Candidatus Nomurabacteria bacterium RIFCSPLOWO2_12_FULL_44_11</name>
    <dbReference type="NCBI Taxonomy" id="1801796"/>
    <lineage>
        <taxon>Bacteria</taxon>
        <taxon>Candidatus Nomuraibacteriota</taxon>
    </lineage>
</organism>
<dbReference type="AlphaFoldDB" id="A0A1F6Y3B4"/>
<evidence type="ECO:0000256" key="1">
    <source>
        <dbReference type="SAM" id="Phobius"/>
    </source>
</evidence>
<dbReference type="EMBL" id="MFVU01000035">
    <property type="protein sequence ID" value="OGJ00789.1"/>
    <property type="molecule type" value="Genomic_DNA"/>
</dbReference>
<feature type="transmembrane region" description="Helical" evidence="1">
    <location>
        <begin position="12"/>
        <end position="38"/>
    </location>
</feature>
<keyword evidence="1" id="KW-0472">Membrane</keyword>
<keyword evidence="1" id="KW-1133">Transmembrane helix</keyword>
<protein>
    <recommendedName>
        <fullName evidence="4">Type 4 fimbrial biogenesis protein PilX N-terminal domain-containing protein</fullName>
    </recommendedName>
</protein>
<evidence type="ECO:0000313" key="3">
    <source>
        <dbReference type="Proteomes" id="UP000178645"/>
    </source>
</evidence>
<name>A0A1F6Y3B4_9BACT</name>
<evidence type="ECO:0000313" key="2">
    <source>
        <dbReference type="EMBL" id="OGJ00789.1"/>
    </source>
</evidence>
<accession>A0A1F6Y3B4</accession>
<reference evidence="2 3" key="1">
    <citation type="journal article" date="2016" name="Nat. Commun.">
        <title>Thousands of microbial genomes shed light on interconnected biogeochemical processes in an aquifer system.</title>
        <authorList>
            <person name="Anantharaman K."/>
            <person name="Brown C.T."/>
            <person name="Hug L.A."/>
            <person name="Sharon I."/>
            <person name="Castelle C.J."/>
            <person name="Probst A.J."/>
            <person name="Thomas B.C."/>
            <person name="Singh A."/>
            <person name="Wilkins M.J."/>
            <person name="Karaoz U."/>
            <person name="Brodie E.L."/>
            <person name="Williams K.H."/>
            <person name="Hubbard S.S."/>
            <person name="Banfield J.F."/>
        </authorList>
    </citation>
    <scope>NUCLEOTIDE SEQUENCE [LARGE SCALE GENOMIC DNA]</scope>
</reference>
<keyword evidence="1" id="KW-0812">Transmembrane</keyword>